<gene>
    <name evidence="2" type="ORF">AIOL_002272</name>
</gene>
<proteinExistence type="predicted"/>
<dbReference type="PANTHER" id="PTHR45588">
    <property type="entry name" value="TPR DOMAIN-CONTAINING PROTEIN"/>
    <property type="match status" value="1"/>
</dbReference>
<feature type="repeat" description="TPR" evidence="1">
    <location>
        <begin position="31"/>
        <end position="64"/>
    </location>
</feature>
<name>A0A0J9E3B9_9RHOB</name>
<dbReference type="PANTHER" id="PTHR45588:SF1">
    <property type="entry name" value="WW DOMAIN-CONTAINING PROTEIN"/>
    <property type="match status" value="1"/>
</dbReference>
<dbReference type="STRING" id="1675527.AIOL_002272"/>
<dbReference type="PROSITE" id="PS50005">
    <property type="entry name" value="TPR"/>
    <property type="match status" value="1"/>
</dbReference>
<dbReference type="PATRIC" id="fig|1675527.3.peg.2386"/>
<dbReference type="InterPro" id="IPR011990">
    <property type="entry name" value="TPR-like_helical_dom_sf"/>
</dbReference>
<evidence type="ECO:0000313" key="3">
    <source>
        <dbReference type="Proteomes" id="UP000037178"/>
    </source>
</evidence>
<dbReference type="Gene3D" id="1.25.40.10">
    <property type="entry name" value="Tetratricopeptide repeat domain"/>
    <property type="match status" value="2"/>
</dbReference>
<dbReference type="EMBL" id="LFTY01000002">
    <property type="protein sequence ID" value="KMW57311.1"/>
    <property type="molecule type" value="Genomic_DNA"/>
</dbReference>
<accession>A0A0J9E3B9</accession>
<reference evidence="2 3" key="1">
    <citation type="submission" date="2015-06" db="EMBL/GenBank/DDBJ databases">
        <title>Draft genome sequence of an Alphaproteobacteria species associated to the Mediterranean sponge Oscarella lobularis.</title>
        <authorList>
            <person name="Jourda C."/>
            <person name="Santini S."/>
            <person name="Claverie J.-M."/>
        </authorList>
    </citation>
    <scope>NUCLEOTIDE SEQUENCE [LARGE SCALE GENOMIC DNA]</scope>
    <source>
        <strain evidence="2">IGS</strain>
    </source>
</reference>
<dbReference type="SMART" id="SM00028">
    <property type="entry name" value="TPR"/>
    <property type="match status" value="3"/>
</dbReference>
<keyword evidence="3" id="KW-1185">Reference proteome</keyword>
<evidence type="ECO:0000313" key="2">
    <source>
        <dbReference type="EMBL" id="KMW57311.1"/>
    </source>
</evidence>
<dbReference type="SUPFAM" id="SSF48452">
    <property type="entry name" value="TPR-like"/>
    <property type="match status" value="3"/>
</dbReference>
<dbReference type="Pfam" id="PF13181">
    <property type="entry name" value="TPR_8"/>
    <property type="match status" value="1"/>
</dbReference>
<dbReference type="InterPro" id="IPR019734">
    <property type="entry name" value="TPR_rpt"/>
</dbReference>
<evidence type="ECO:0000256" key="1">
    <source>
        <dbReference type="PROSITE-ProRule" id="PRU00339"/>
    </source>
</evidence>
<keyword evidence="1" id="KW-0802">TPR repeat</keyword>
<dbReference type="AlphaFoldDB" id="A0A0J9E3B9"/>
<sequence>MYTAATLMGVNMSYYDLGDYSRALSNATPEAHTWFDRGLIWVFGFNHAEAIRCFERALSADPSCALAHWGIAFAVGPHYNQEWDFYAVEERQQMLDRAHAALALGKDAGGSEPEMALIEALAARYPTDPTLEDFRPFNDAFAAEMRRVHNLFPDDLDVTSVFVEAMMNRTPWALWDLASGQPAEGADTEEARRVIENAFDNLPGAWDHPGLLHLYIHLMEMSPWPEKALRHGDRLMTLCPDAGHLVHMATHIDVLCGDYQNVIARNKVAAQVDKAYEAQAGSENFYTVYRIHNIHFIAYGAMFLGQPTPALEACAALRDALPEATVRYLPELFEAFVAMDRHILVRFGKWEEILALELPSDTELYCFTTALTHYARGVALANLDRIAEAEAARDAFMAARDAVPEDRYMFNNPCAAVLEVAEAMLLGELAYKAARHAEGLEHLRDAVRLDDGLIYDEPWGWMQPARHALGGLLMDQQHYEEAESVYRADLGLDATLARPCQHPGNVWALHGLHECLAKRNEDQEINHVRAQLDLAMARSDIEIKASCYCRANA</sequence>
<protein>
    <submittedName>
        <fullName evidence="2">TPR domain protein</fullName>
    </submittedName>
</protein>
<comment type="caution">
    <text evidence="2">The sequence shown here is derived from an EMBL/GenBank/DDBJ whole genome shotgun (WGS) entry which is preliminary data.</text>
</comment>
<organism evidence="2 3">
    <name type="scientific">Candidatus Rhodobacter oscarellae</name>
    <dbReference type="NCBI Taxonomy" id="1675527"/>
    <lineage>
        <taxon>Bacteria</taxon>
        <taxon>Pseudomonadati</taxon>
        <taxon>Pseudomonadota</taxon>
        <taxon>Alphaproteobacteria</taxon>
        <taxon>Rhodobacterales</taxon>
        <taxon>Rhodobacter group</taxon>
        <taxon>Rhodobacter</taxon>
    </lineage>
</organism>
<dbReference type="Proteomes" id="UP000037178">
    <property type="component" value="Unassembled WGS sequence"/>
</dbReference>